<dbReference type="Proteomes" id="UP001185755">
    <property type="component" value="Unassembled WGS sequence"/>
</dbReference>
<dbReference type="EMBL" id="JAWLJX010000008">
    <property type="protein sequence ID" value="MDV6263785.1"/>
    <property type="molecule type" value="Genomic_DNA"/>
</dbReference>
<gene>
    <name evidence="2" type="ORF">R3P96_20805</name>
</gene>
<evidence type="ECO:0000256" key="1">
    <source>
        <dbReference type="SAM" id="MobiDB-lite"/>
    </source>
</evidence>
<feature type="compositionally biased region" description="Low complexity" evidence="1">
    <location>
        <begin position="51"/>
        <end position="60"/>
    </location>
</feature>
<reference evidence="2 3" key="1">
    <citation type="submission" date="2023-10" db="EMBL/GenBank/DDBJ databases">
        <title>Development of a sustainable strategy for remediation of hydrocarbon-contaminated territories based on the waste exchange concept.</title>
        <authorList>
            <person name="Krivoruchko A."/>
        </authorList>
    </citation>
    <scope>NUCLEOTIDE SEQUENCE [LARGE SCALE GENOMIC DNA]</scope>
    <source>
        <strain evidence="2 3">IEGM 1323</strain>
    </source>
</reference>
<proteinExistence type="predicted"/>
<sequence>MHTAATGEDERMRQVRNIVAMCALVAATTLGTTACGSEEPTNTDAALVTSAAPAPSAGGSPDMGGGTGTDGPAVEAPEVVTPAPEQPADAGPAAVPPAPNRDDVNVDARDFEEAGSQYFFQSPSGNVFCGFNSSNAPGTIVGCQVRYSVPGNTGRECLNTENNTYGVQIRQDDTVEQICTNQGIFFGGYPGPRLLEYGQVIGVTGAFCRSTEAGIICYSGDSGFMISRDVNIAF</sequence>
<comment type="caution">
    <text evidence="2">The sequence shown here is derived from an EMBL/GenBank/DDBJ whole genome shotgun (WGS) entry which is preliminary data.</text>
</comment>
<organism evidence="2 3">
    <name type="scientific">Rhodococcoides yunnanense</name>
    <dbReference type="NCBI Taxonomy" id="278209"/>
    <lineage>
        <taxon>Bacteria</taxon>
        <taxon>Bacillati</taxon>
        <taxon>Actinomycetota</taxon>
        <taxon>Actinomycetes</taxon>
        <taxon>Mycobacteriales</taxon>
        <taxon>Nocardiaceae</taxon>
        <taxon>Rhodococcoides</taxon>
    </lineage>
</organism>
<dbReference type="RefSeq" id="WP_317565998.1">
    <property type="nucleotide sequence ID" value="NZ_JAWLJX010000008.1"/>
</dbReference>
<keyword evidence="3" id="KW-1185">Reference proteome</keyword>
<evidence type="ECO:0000313" key="3">
    <source>
        <dbReference type="Proteomes" id="UP001185755"/>
    </source>
</evidence>
<feature type="region of interest" description="Disordered" evidence="1">
    <location>
        <begin position="51"/>
        <end position="105"/>
    </location>
</feature>
<evidence type="ECO:0000313" key="2">
    <source>
        <dbReference type="EMBL" id="MDV6263785.1"/>
    </source>
</evidence>
<protein>
    <submittedName>
        <fullName evidence="2">Uncharacterized protein</fullName>
    </submittedName>
</protein>
<accession>A0ABU4BHV6</accession>
<name>A0ABU4BHV6_9NOCA</name>